<comment type="caution">
    <text evidence="1">The sequence shown here is derived from an EMBL/GenBank/DDBJ whole genome shotgun (WGS) entry which is preliminary data.</text>
</comment>
<dbReference type="NCBIfam" id="TIGR01551">
    <property type="entry name" value="major_capsid_P2"/>
    <property type="match status" value="1"/>
</dbReference>
<organism evidence="1 2">
    <name type="scientific">Enterovibrio gelatinilyticus</name>
    <dbReference type="NCBI Taxonomy" id="2899819"/>
    <lineage>
        <taxon>Bacteria</taxon>
        <taxon>Pseudomonadati</taxon>
        <taxon>Pseudomonadota</taxon>
        <taxon>Gammaproteobacteria</taxon>
        <taxon>Vibrionales</taxon>
        <taxon>Vibrionaceae</taxon>
        <taxon>Enterovibrio</taxon>
    </lineage>
</organism>
<proteinExistence type="predicted"/>
<accession>A0ABT5QWY2</accession>
<protein>
    <submittedName>
        <fullName evidence="1">Phage major capsid protein, P2 family</fullName>
    </submittedName>
</protein>
<dbReference type="Proteomes" id="UP001149400">
    <property type="component" value="Unassembled WGS sequence"/>
</dbReference>
<sequence>MLVTNNPEAEKSIENYFSQLKKSGIGRDKYSQVTAPQETALRRAMQASDAFLKLISFTSKQQVSGQTVYVGGGDLLTGRTATGRFRRKMGVHGTKYEMAKQDSNAFVDYEMLTDWANAGGDKEFIKLMNESISKQFALDVLRIGFHGTSVAANTDPEANPNGEDINKGWLKVMKEQYPDQVLPSIVLDPTGVAEGSYKNLDAIVKSMLHDIIEEPHNEDADLVVLVARDLVSTEQARLAGEADKPSEQIAAQLLSKSIGGLPAYIPPYFKSGQIWVTSLKNLHAMSQSGTQKRKTAQWEDDEAGIETSWLRMAAYGVDNHKKFAAIEAVTSPAPAQ</sequence>
<evidence type="ECO:0000313" key="1">
    <source>
        <dbReference type="EMBL" id="MDD1792528.1"/>
    </source>
</evidence>
<name>A0ABT5QWY2_9GAMM</name>
<reference evidence="1" key="1">
    <citation type="submission" date="2021-12" db="EMBL/GenBank/DDBJ databases">
        <title>Enterovibrio ZSDZ35 sp. nov. and Enterovibrio ZSDZ42 sp. nov., isolated from coastal seawater in Qingdao.</title>
        <authorList>
            <person name="Zhang P."/>
        </authorList>
    </citation>
    <scope>NUCLEOTIDE SEQUENCE</scope>
    <source>
        <strain evidence="1">ZSDZ42</strain>
    </source>
</reference>
<keyword evidence="2" id="KW-1185">Reference proteome</keyword>
<evidence type="ECO:0000313" key="2">
    <source>
        <dbReference type="Proteomes" id="UP001149400"/>
    </source>
</evidence>
<dbReference type="InterPro" id="IPR006441">
    <property type="entry name" value="Phage_P2_GpN"/>
</dbReference>
<dbReference type="RefSeq" id="WP_274163427.1">
    <property type="nucleotide sequence ID" value="NZ_JAJUBC010000004.1"/>
</dbReference>
<dbReference type="EMBL" id="JAJUBC010000004">
    <property type="protein sequence ID" value="MDD1792528.1"/>
    <property type="molecule type" value="Genomic_DNA"/>
</dbReference>
<gene>
    <name evidence="1" type="ORF">LRP50_05220</name>
</gene>
<dbReference type="Pfam" id="PF05125">
    <property type="entry name" value="Phage_cap_P2"/>
    <property type="match status" value="1"/>
</dbReference>